<protein>
    <submittedName>
        <fullName evidence="6">DoxX family protein</fullName>
    </submittedName>
</protein>
<dbReference type="AlphaFoldDB" id="A0A073KED0"/>
<evidence type="ECO:0000313" key="6">
    <source>
        <dbReference type="EMBL" id="KEK25619.1"/>
    </source>
</evidence>
<evidence type="ECO:0000256" key="5">
    <source>
        <dbReference type="SAM" id="Phobius"/>
    </source>
</evidence>
<evidence type="ECO:0000256" key="3">
    <source>
        <dbReference type="ARBA" id="ARBA00022989"/>
    </source>
</evidence>
<keyword evidence="3 5" id="KW-1133">Transmembrane helix</keyword>
<evidence type="ECO:0000256" key="2">
    <source>
        <dbReference type="ARBA" id="ARBA00022692"/>
    </source>
</evidence>
<dbReference type="RefSeq" id="WP_033673509.1">
    <property type="nucleotide sequence ID" value="NZ_JOTM01000002.1"/>
</dbReference>
<evidence type="ECO:0000256" key="4">
    <source>
        <dbReference type="ARBA" id="ARBA00023136"/>
    </source>
</evidence>
<dbReference type="Pfam" id="PF13564">
    <property type="entry name" value="DoxX_2"/>
    <property type="match status" value="1"/>
</dbReference>
<organism evidence="6 7">
    <name type="scientific">Bacillus gaemokensis</name>
    <dbReference type="NCBI Taxonomy" id="574375"/>
    <lineage>
        <taxon>Bacteria</taxon>
        <taxon>Bacillati</taxon>
        <taxon>Bacillota</taxon>
        <taxon>Bacilli</taxon>
        <taxon>Bacillales</taxon>
        <taxon>Bacillaceae</taxon>
        <taxon>Bacillus</taxon>
        <taxon>Bacillus cereus group</taxon>
    </lineage>
</organism>
<name>A0A073KED0_9BACI</name>
<feature type="transmembrane region" description="Helical" evidence="5">
    <location>
        <begin position="40"/>
        <end position="61"/>
    </location>
</feature>
<dbReference type="Proteomes" id="UP000027778">
    <property type="component" value="Unassembled WGS sequence"/>
</dbReference>
<comment type="caution">
    <text evidence="6">The sequence shown here is derived from an EMBL/GenBank/DDBJ whole genome shotgun (WGS) entry which is preliminary data.</text>
</comment>
<evidence type="ECO:0000313" key="7">
    <source>
        <dbReference type="Proteomes" id="UP000027778"/>
    </source>
</evidence>
<dbReference type="OrthoDB" id="2929366at2"/>
<comment type="subcellular location">
    <subcellularLocation>
        <location evidence="1">Membrane</location>
        <topology evidence="1">Multi-pass membrane protein</topology>
    </subcellularLocation>
</comment>
<reference evidence="6 7" key="1">
    <citation type="submission" date="2014-06" db="EMBL/GenBank/DDBJ databases">
        <title>Draft genome sequence of Bacillus gaemokensis JCM 15801 (MCCC 1A00707).</title>
        <authorList>
            <person name="Lai Q."/>
            <person name="Liu Y."/>
            <person name="Shao Z."/>
        </authorList>
    </citation>
    <scope>NUCLEOTIDE SEQUENCE [LARGE SCALE GENOMIC DNA]</scope>
    <source>
        <strain evidence="6 7">JCM 15801</strain>
    </source>
</reference>
<keyword evidence="7" id="KW-1185">Reference proteome</keyword>
<dbReference type="eggNOG" id="ENOG5033Z4Z">
    <property type="taxonomic scope" value="Bacteria"/>
</dbReference>
<feature type="transmembrane region" description="Helical" evidence="5">
    <location>
        <begin position="92"/>
        <end position="111"/>
    </location>
</feature>
<gene>
    <name evidence="6" type="ORF">BAGA_13495</name>
</gene>
<dbReference type="GO" id="GO:0016020">
    <property type="term" value="C:membrane"/>
    <property type="evidence" value="ECO:0007669"/>
    <property type="project" value="UniProtKB-SubCell"/>
</dbReference>
<keyword evidence="4 5" id="KW-0472">Membrane</keyword>
<dbReference type="InterPro" id="IPR032808">
    <property type="entry name" value="DoxX"/>
</dbReference>
<keyword evidence="2 5" id="KW-0812">Transmembrane</keyword>
<accession>A0A073KED0</accession>
<feature type="transmembrane region" description="Helical" evidence="5">
    <location>
        <begin position="68"/>
        <end position="86"/>
    </location>
</feature>
<dbReference type="EMBL" id="JOTM01000002">
    <property type="protein sequence ID" value="KEK25619.1"/>
    <property type="molecule type" value="Genomic_DNA"/>
</dbReference>
<evidence type="ECO:0000256" key="1">
    <source>
        <dbReference type="ARBA" id="ARBA00004141"/>
    </source>
</evidence>
<proteinExistence type="predicted"/>
<sequence>MDIVIIQVVLACMFLLSFSLKVSRAKSMVHHWSEYRYPKWLMNVIALLELTSAIGVIIGFWNPNFLKYSAILIIFLMLGALHAHFFRAKHKTAMTLNAFTMLILSIVVLLFSNNM</sequence>